<accession>A0A9J5W1W9</accession>
<name>A0A9J5W1W9_SOLCO</name>
<dbReference type="PANTHER" id="PTHR47043">
    <property type="entry name" value="UDP-N-ACETYLGLUCOSAMINE TRANSFERASE SUBUNIT ALG13"/>
    <property type="match status" value="1"/>
</dbReference>
<dbReference type="AlphaFoldDB" id="A0A9J5W1W9"/>
<feature type="domain" description="Glycosyl transferase family 28 C-terminal" evidence="1">
    <location>
        <begin position="201"/>
        <end position="305"/>
    </location>
</feature>
<proteinExistence type="predicted"/>
<dbReference type="GO" id="GO:0006488">
    <property type="term" value="P:dolichol-linked oligosaccharide biosynthetic process"/>
    <property type="evidence" value="ECO:0007669"/>
    <property type="project" value="TreeGrafter"/>
</dbReference>
<protein>
    <recommendedName>
        <fullName evidence="1">Glycosyl transferase family 28 C-terminal domain-containing protein</fullName>
    </recommendedName>
</protein>
<evidence type="ECO:0000313" key="2">
    <source>
        <dbReference type="EMBL" id="KAG5569485.1"/>
    </source>
</evidence>
<dbReference type="Proteomes" id="UP000824120">
    <property type="component" value="Chromosome 12"/>
</dbReference>
<comment type="caution">
    <text evidence="2">The sequence shown here is derived from an EMBL/GenBank/DDBJ whole genome shotgun (WGS) entry which is preliminary data.</text>
</comment>
<dbReference type="InterPro" id="IPR052474">
    <property type="entry name" value="UDP-GlcNAc_transferase"/>
</dbReference>
<dbReference type="SUPFAM" id="SSF53756">
    <property type="entry name" value="UDP-Glycosyltransferase/glycogen phosphorylase"/>
    <property type="match status" value="1"/>
</dbReference>
<evidence type="ECO:0000259" key="1">
    <source>
        <dbReference type="Pfam" id="PF04101"/>
    </source>
</evidence>
<dbReference type="OrthoDB" id="20273at2759"/>
<dbReference type="InterPro" id="IPR007235">
    <property type="entry name" value="Glyco_trans_28_C"/>
</dbReference>
<dbReference type="GO" id="GO:0016758">
    <property type="term" value="F:hexosyltransferase activity"/>
    <property type="evidence" value="ECO:0007669"/>
    <property type="project" value="InterPro"/>
</dbReference>
<keyword evidence="3" id="KW-1185">Reference proteome</keyword>
<dbReference type="Gene3D" id="3.40.50.2000">
    <property type="entry name" value="Glycogen Phosphorylase B"/>
    <property type="match status" value="2"/>
</dbReference>
<dbReference type="PANTHER" id="PTHR47043:SF1">
    <property type="entry name" value="UDP-N-ACETYLGLUCOSAMINE TRANSFERASE SUBUNIT ALG13"/>
    <property type="match status" value="1"/>
</dbReference>
<organism evidence="2 3">
    <name type="scientific">Solanum commersonii</name>
    <name type="common">Commerson's wild potato</name>
    <name type="synonym">Commerson's nightshade</name>
    <dbReference type="NCBI Taxonomy" id="4109"/>
    <lineage>
        <taxon>Eukaryota</taxon>
        <taxon>Viridiplantae</taxon>
        <taxon>Streptophyta</taxon>
        <taxon>Embryophyta</taxon>
        <taxon>Tracheophyta</taxon>
        <taxon>Spermatophyta</taxon>
        <taxon>Magnoliopsida</taxon>
        <taxon>eudicotyledons</taxon>
        <taxon>Gunneridae</taxon>
        <taxon>Pentapetalae</taxon>
        <taxon>asterids</taxon>
        <taxon>lamiids</taxon>
        <taxon>Solanales</taxon>
        <taxon>Solanaceae</taxon>
        <taxon>Solanoideae</taxon>
        <taxon>Solaneae</taxon>
        <taxon>Solanum</taxon>
    </lineage>
</organism>
<reference evidence="2 3" key="1">
    <citation type="submission" date="2020-09" db="EMBL/GenBank/DDBJ databases">
        <title>De no assembly of potato wild relative species, Solanum commersonii.</title>
        <authorList>
            <person name="Cho K."/>
        </authorList>
    </citation>
    <scope>NUCLEOTIDE SEQUENCE [LARGE SCALE GENOMIC DNA]</scope>
    <source>
        <strain evidence="2">LZ3.2</strain>
        <tissue evidence="2">Leaf</tissue>
    </source>
</reference>
<dbReference type="EMBL" id="JACXVP010000012">
    <property type="protein sequence ID" value="KAG5569485.1"/>
    <property type="molecule type" value="Genomic_DNA"/>
</dbReference>
<dbReference type="GO" id="GO:0043541">
    <property type="term" value="C:UDP-N-acetylglucosamine transferase complex"/>
    <property type="evidence" value="ECO:0007669"/>
    <property type="project" value="TreeGrafter"/>
</dbReference>
<evidence type="ECO:0000313" key="3">
    <source>
        <dbReference type="Proteomes" id="UP000824120"/>
    </source>
</evidence>
<dbReference type="Pfam" id="PF04101">
    <property type="entry name" value="Glyco_tran_28_C"/>
    <property type="match status" value="1"/>
</dbReference>
<gene>
    <name evidence="2" type="ORF">H5410_059251</name>
</gene>
<sequence length="319" mass="35624">MGDIDDITKEKRVVFVTVGTTSFDALVRAVDTPEVKNELFKKGYTDILIQMGRGSYIPTRDLGKIAVCFWFSCCRESIGFFSFVRLLKHLQGPVSTIQHSDDGPIPLPSSSYISPFETRWMIDPSLYSFPLKYQAVCSKVPTGDVRRLTHTPHVALLLHALSQFDMETLLSRNGTLVCTHSLTHKYLCKIFSAHSTILLCQASAENGFPALDYFTFSPSIADYLKSASLVISHAGSGSIFETLRLGKPLIVVVNEDLMDNHQSELAEELAERKHLYCARPQTLYKTISDMDPGSLVPYQPGDAKPVAELIYRYLGFPED</sequence>